<accession>A0A8J5QLC7</accession>
<evidence type="ECO:0000256" key="6">
    <source>
        <dbReference type="SAM" id="Phobius"/>
    </source>
</evidence>
<dbReference type="GO" id="GO:0016020">
    <property type="term" value="C:membrane"/>
    <property type="evidence" value="ECO:0007669"/>
    <property type="project" value="UniProtKB-SubCell"/>
</dbReference>
<feature type="transmembrane region" description="Helical" evidence="6">
    <location>
        <begin position="195"/>
        <end position="217"/>
    </location>
</feature>
<dbReference type="InterPro" id="IPR000326">
    <property type="entry name" value="PAP2/HPO"/>
</dbReference>
<feature type="transmembrane region" description="Helical" evidence="6">
    <location>
        <begin position="288"/>
        <end position="305"/>
    </location>
</feature>
<name>A0A8J5QLC7_9ASCO</name>
<dbReference type="GO" id="GO:0030148">
    <property type="term" value="P:sphingolipid biosynthetic process"/>
    <property type="evidence" value="ECO:0007669"/>
    <property type="project" value="TreeGrafter"/>
</dbReference>
<organism evidence="8 9">
    <name type="scientific">[Candida] subhashii</name>
    <dbReference type="NCBI Taxonomy" id="561895"/>
    <lineage>
        <taxon>Eukaryota</taxon>
        <taxon>Fungi</taxon>
        <taxon>Dikarya</taxon>
        <taxon>Ascomycota</taxon>
        <taxon>Saccharomycotina</taxon>
        <taxon>Pichiomycetes</taxon>
        <taxon>Debaryomycetaceae</taxon>
        <taxon>Spathaspora</taxon>
    </lineage>
</organism>
<protein>
    <submittedName>
        <fullName evidence="8">AUR1</fullName>
    </submittedName>
</protein>
<comment type="caution">
    <text evidence="8">The sequence shown here is derived from an EMBL/GenBank/DDBJ whole genome shotgun (WGS) entry which is preliminary data.</text>
</comment>
<evidence type="ECO:0000256" key="4">
    <source>
        <dbReference type="ARBA" id="ARBA00023136"/>
    </source>
</evidence>
<evidence type="ECO:0000256" key="1">
    <source>
        <dbReference type="ARBA" id="ARBA00004141"/>
    </source>
</evidence>
<keyword evidence="9" id="KW-1185">Reference proteome</keyword>
<feature type="compositionally biased region" description="Polar residues" evidence="5">
    <location>
        <begin position="453"/>
        <end position="488"/>
    </location>
</feature>
<dbReference type="GO" id="GO:0006676">
    <property type="term" value="P:mannosyl diphosphorylinositol ceramide metabolic process"/>
    <property type="evidence" value="ECO:0007669"/>
    <property type="project" value="TreeGrafter"/>
</dbReference>
<feature type="domain" description="Phosphatidic acid phosphatase type 2/haloperoxidase" evidence="7">
    <location>
        <begin position="189"/>
        <end position="326"/>
    </location>
</feature>
<evidence type="ECO:0000256" key="3">
    <source>
        <dbReference type="ARBA" id="ARBA00022989"/>
    </source>
</evidence>
<feature type="transmembrane region" description="Helical" evidence="6">
    <location>
        <begin position="103"/>
        <end position="122"/>
    </location>
</feature>
<gene>
    <name evidence="8" type="ORF">J8A68_003946</name>
</gene>
<feature type="transmembrane region" description="Helical" evidence="6">
    <location>
        <begin position="258"/>
        <end position="281"/>
    </location>
</feature>
<evidence type="ECO:0000256" key="5">
    <source>
        <dbReference type="SAM" id="MobiDB-lite"/>
    </source>
</evidence>
<dbReference type="SMART" id="SM00014">
    <property type="entry name" value="acidPPc"/>
    <property type="match status" value="1"/>
</dbReference>
<dbReference type="EMBL" id="JAGSYN010000171">
    <property type="protein sequence ID" value="KAG7662527.1"/>
    <property type="molecule type" value="Genomic_DNA"/>
</dbReference>
<dbReference type="PANTHER" id="PTHR31310">
    <property type="match status" value="1"/>
</dbReference>
<proteinExistence type="predicted"/>
<dbReference type="Pfam" id="PF14378">
    <property type="entry name" value="PAP2_3"/>
    <property type="match status" value="1"/>
</dbReference>
<evidence type="ECO:0000313" key="9">
    <source>
        <dbReference type="Proteomes" id="UP000694255"/>
    </source>
</evidence>
<dbReference type="GeneID" id="73470746"/>
<dbReference type="InterPro" id="IPR052185">
    <property type="entry name" value="IPC_Synthase-Related"/>
</dbReference>
<dbReference type="CDD" id="cd03386">
    <property type="entry name" value="PAP2_Aur1_like"/>
    <property type="match status" value="1"/>
</dbReference>
<keyword evidence="2 6" id="KW-0812">Transmembrane</keyword>
<evidence type="ECO:0000259" key="7">
    <source>
        <dbReference type="SMART" id="SM00014"/>
    </source>
</evidence>
<dbReference type="AlphaFoldDB" id="A0A8J5QLC7"/>
<sequence>MARILRSSIMQSPSQLLQYYFLSDKSPNSTLSDLIIDTNINTTLRKLKHHKWSKGEILHYGFLSSILGFVFLIYPTTFLIKLPIAFIFILCLLIPLTNQFFLYALPVFAWLALYFSCSKIPVNWKPAISVKVLPAMETILYGDDLSNVLATITTTPLDIIAWLPYGIVHFSFPFIIAAIIFIFGPPTALRSFGFAFGYMNLVGVMIQIFFPAAAPWYKNLYGLEPANYSMHGSPGGLGRIDELLGIDLYTTGFSNSPVIFGAFPSLHSGCAIMDVFFLCYLFPRFKSIWFIYGCWLWWSTMYLTHHYFVDLIGGAMLSFIVFEFVKYKYLPICDSTKFCRWSYSELEFINVNQIDPLSSNYVYLNDDESRLYTRIHPQNIQIQQIIATPSISSTTRGVVNESQIPNETFEMANLAHPISIRNNSNNEEEGESDISSTSNTPSVFEEEHLPSSVAASSTTSLDEMETQSTSNYINPPSFTKANSFAKNR</sequence>
<feature type="transmembrane region" description="Helical" evidence="6">
    <location>
        <begin position="159"/>
        <end position="183"/>
    </location>
</feature>
<dbReference type="GO" id="GO:0070916">
    <property type="term" value="C:inositol phosphoceramide synthase complex"/>
    <property type="evidence" value="ECO:0007669"/>
    <property type="project" value="TreeGrafter"/>
</dbReference>
<dbReference type="RefSeq" id="XP_049262760.1">
    <property type="nucleotide sequence ID" value="XM_049407854.1"/>
</dbReference>
<reference evidence="8 9" key="1">
    <citation type="journal article" date="2021" name="DNA Res.">
        <title>Genome analysis of Candida subhashii reveals its hybrid nature and dual mitochondrial genome conformations.</title>
        <authorList>
            <person name="Mixao V."/>
            <person name="Hegedusova E."/>
            <person name="Saus E."/>
            <person name="Pryszcz L.P."/>
            <person name="Cillingova A."/>
            <person name="Nosek J."/>
            <person name="Gabaldon T."/>
        </authorList>
    </citation>
    <scope>NUCLEOTIDE SEQUENCE [LARGE SCALE GENOMIC DNA]</scope>
    <source>
        <strain evidence="8 9">CBS 10753</strain>
    </source>
</reference>
<evidence type="ECO:0000256" key="2">
    <source>
        <dbReference type="ARBA" id="ARBA00022692"/>
    </source>
</evidence>
<evidence type="ECO:0000313" key="8">
    <source>
        <dbReference type="EMBL" id="KAG7662527.1"/>
    </source>
</evidence>
<dbReference type="Proteomes" id="UP000694255">
    <property type="component" value="Unassembled WGS sequence"/>
</dbReference>
<dbReference type="InterPro" id="IPR026841">
    <property type="entry name" value="Aur1/Ipt1"/>
</dbReference>
<keyword evidence="3 6" id="KW-1133">Transmembrane helix</keyword>
<dbReference type="OrthoDB" id="5784at2759"/>
<feature type="region of interest" description="Disordered" evidence="5">
    <location>
        <begin position="421"/>
        <end position="488"/>
    </location>
</feature>
<keyword evidence="4 6" id="KW-0472">Membrane</keyword>
<comment type="subcellular location">
    <subcellularLocation>
        <location evidence="1">Membrane</location>
        <topology evidence="1">Multi-pass membrane protein</topology>
    </subcellularLocation>
</comment>
<feature type="transmembrane region" description="Helical" evidence="6">
    <location>
        <begin position="80"/>
        <end position="96"/>
    </location>
</feature>
<dbReference type="PANTHER" id="PTHR31310:SF11">
    <property type="entry name" value="INOSITOL PHOSPHORYLCERAMIDE SYNTHASE CATALYTIC SUBUNIT AUR1"/>
    <property type="match status" value="1"/>
</dbReference>